<dbReference type="AlphaFoldDB" id="A0A426X357"/>
<proteinExistence type="predicted"/>
<feature type="compositionally biased region" description="Polar residues" evidence="1">
    <location>
        <begin position="1"/>
        <end position="13"/>
    </location>
</feature>
<name>A0A426X357_ENSVE</name>
<dbReference type="Proteomes" id="UP000287651">
    <property type="component" value="Unassembled WGS sequence"/>
</dbReference>
<dbReference type="EMBL" id="AMZH03027979">
    <property type="protein sequence ID" value="RRT33901.1"/>
    <property type="molecule type" value="Genomic_DNA"/>
</dbReference>
<evidence type="ECO:0000313" key="2">
    <source>
        <dbReference type="EMBL" id="RRT33901.1"/>
    </source>
</evidence>
<protein>
    <submittedName>
        <fullName evidence="2">Uncharacterized protein</fullName>
    </submittedName>
</protein>
<evidence type="ECO:0000256" key="1">
    <source>
        <dbReference type="SAM" id="MobiDB-lite"/>
    </source>
</evidence>
<feature type="region of interest" description="Disordered" evidence="1">
    <location>
        <begin position="1"/>
        <end position="74"/>
    </location>
</feature>
<sequence>MASSHAGPTTYSQADCKGQPAAAMAPCKGVTGCSQRQPVREPDDARNGQRLREEAPPAGVAPIGRSTARKGCHLPPAGAATVEVSPVGAVPTALGRATAGQGQPPPA</sequence>
<organism evidence="2 3">
    <name type="scientific">Ensete ventricosum</name>
    <name type="common">Abyssinian banana</name>
    <name type="synonym">Musa ensete</name>
    <dbReference type="NCBI Taxonomy" id="4639"/>
    <lineage>
        <taxon>Eukaryota</taxon>
        <taxon>Viridiplantae</taxon>
        <taxon>Streptophyta</taxon>
        <taxon>Embryophyta</taxon>
        <taxon>Tracheophyta</taxon>
        <taxon>Spermatophyta</taxon>
        <taxon>Magnoliopsida</taxon>
        <taxon>Liliopsida</taxon>
        <taxon>Zingiberales</taxon>
        <taxon>Musaceae</taxon>
        <taxon>Ensete</taxon>
    </lineage>
</organism>
<accession>A0A426X357</accession>
<reference evidence="2 3" key="1">
    <citation type="journal article" date="2014" name="Agronomy (Basel)">
        <title>A Draft Genome Sequence for Ensete ventricosum, the Drought-Tolerant Tree Against Hunger.</title>
        <authorList>
            <person name="Harrison J."/>
            <person name="Moore K.A."/>
            <person name="Paszkiewicz K."/>
            <person name="Jones T."/>
            <person name="Grant M."/>
            <person name="Ambacheew D."/>
            <person name="Muzemil S."/>
            <person name="Studholme D.J."/>
        </authorList>
    </citation>
    <scope>NUCLEOTIDE SEQUENCE [LARGE SCALE GENOMIC DNA]</scope>
</reference>
<comment type="caution">
    <text evidence="2">The sequence shown here is derived from an EMBL/GenBank/DDBJ whole genome shotgun (WGS) entry which is preliminary data.</text>
</comment>
<evidence type="ECO:0000313" key="3">
    <source>
        <dbReference type="Proteomes" id="UP000287651"/>
    </source>
</evidence>
<feature type="compositionally biased region" description="Basic and acidic residues" evidence="1">
    <location>
        <begin position="38"/>
        <end position="55"/>
    </location>
</feature>
<gene>
    <name evidence="2" type="ORF">B296_00047313</name>
</gene>